<dbReference type="VEuPathDB" id="FungiDB:AAP_03194"/>
<organism evidence="4 5">
    <name type="scientific">Ascosphaera apis ARSEF 7405</name>
    <dbReference type="NCBI Taxonomy" id="392613"/>
    <lineage>
        <taxon>Eukaryota</taxon>
        <taxon>Fungi</taxon>
        <taxon>Dikarya</taxon>
        <taxon>Ascomycota</taxon>
        <taxon>Pezizomycotina</taxon>
        <taxon>Eurotiomycetes</taxon>
        <taxon>Eurotiomycetidae</taxon>
        <taxon>Onygenales</taxon>
        <taxon>Ascosphaeraceae</taxon>
        <taxon>Ascosphaera</taxon>
    </lineage>
</organism>
<keyword evidence="2 4" id="KW-0436">Ligase</keyword>
<evidence type="ECO:0000259" key="3">
    <source>
        <dbReference type="PROSITE" id="PS51733"/>
    </source>
</evidence>
<evidence type="ECO:0000256" key="2">
    <source>
        <dbReference type="ARBA" id="ARBA00022598"/>
    </source>
</evidence>
<dbReference type="InterPro" id="IPR004408">
    <property type="entry name" value="Biotin_CoA_COase_ligase"/>
</dbReference>
<gene>
    <name evidence="4" type="ORF">AAP_03194</name>
</gene>
<comment type="similarity">
    <text evidence="1">Belongs to the biotin--protein ligase family.</text>
</comment>
<dbReference type="Pfam" id="PF09825">
    <property type="entry name" value="BPL_N"/>
    <property type="match status" value="1"/>
</dbReference>
<dbReference type="CDD" id="cd03144">
    <property type="entry name" value="GATase1_ScBLP_like"/>
    <property type="match status" value="1"/>
</dbReference>
<evidence type="ECO:0000313" key="4">
    <source>
        <dbReference type="EMBL" id="KZZ91975.1"/>
    </source>
</evidence>
<dbReference type="AlphaFoldDB" id="A0A167YZZ3"/>
<comment type="caution">
    <text evidence="4">The sequence shown here is derived from an EMBL/GenBank/DDBJ whole genome shotgun (WGS) entry which is preliminary data.</text>
</comment>
<keyword evidence="5" id="KW-1185">Reference proteome</keyword>
<dbReference type="PANTHER" id="PTHR12835:SF5">
    <property type="entry name" value="BIOTIN--PROTEIN LIGASE"/>
    <property type="match status" value="1"/>
</dbReference>
<dbReference type="SUPFAM" id="SSF55681">
    <property type="entry name" value="Class II aaRS and biotin synthetases"/>
    <property type="match status" value="1"/>
</dbReference>
<dbReference type="SUPFAM" id="SSF52317">
    <property type="entry name" value="Class I glutamine amidotransferase-like"/>
    <property type="match status" value="1"/>
</dbReference>
<dbReference type="NCBIfam" id="TIGR00121">
    <property type="entry name" value="birA_ligase"/>
    <property type="match status" value="1"/>
</dbReference>
<protein>
    <submittedName>
        <fullName evidence="4">Biotin-acetyl-CoA-carboxylase ligase</fullName>
    </submittedName>
</protein>
<dbReference type="Gene3D" id="3.40.50.880">
    <property type="match status" value="1"/>
</dbReference>
<dbReference type="GO" id="GO:0004077">
    <property type="term" value="F:biotin--[biotin carboxyl-carrier protein] ligase activity"/>
    <property type="evidence" value="ECO:0007669"/>
    <property type="project" value="EnsemblFungi"/>
</dbReference>
<accession>A0A167YZZ3</accession>
<dbReference type="OrthoDB" id="10250105at2759"/>
<name>A0A167YZZ3_9EURO</name>
<reference evidence="4 5" key="1">
    <citation type="journal article" date="2016" name="Genome Biol. Evol.">
        <title>Divergent and convergent evolution of fungal pathogenicity.</title>
        <authorList>
            <person name="Shang Y."/>
            <person name="Xiao G."/>
            <person name="Zheng P."/>
            <person name="Cen K."/>
            <person name="Zhan S."/>
            <person name="Wang C."/>
        </authorList>
    </citation>
    <scope>NUCLEOTIDE SEQUENCE [LARGE SCALE GENOMIC DNA]</scope>
    <source>
        <strain evidence="4 5">ARSEF 7405</strain>
    </source>
</reference>
<dbReference type="EMBL" id="AZGZ01000012">
    <property type="protein sequence ID" value="KZZ91975.1"/>
    <property type="molecule type" value="Genomic_DNA"/>
</dbReference>
<dbReference type="CDD" id="cd16442">
    <property type="entry name" value="BPL"/>
    <property type="match status" value="1"/>
</dbReference>
<evidence type="ECO:0000313" key="5">
    <source>
        <dbReference type="Proteomes" id="UP000242877"/>
    </source>
</evidence>
<dbReference type="GO" id="GO:0005737">
    <property type="term" value="C:cytoplasm"/>
    <property type="evidence" value="ECO:0007669"/>
    <property type="project" value="TreeGrafter"/>
</dbReference>
<dbReference type="PANTHER" id="PTHR12835">
    <property type="entry name" value="BIOTIN PROTEIN LIGASE"/>
    <property type="match status" value="1"/>
</dbReference>
<dbReference type="InterPro" id="IPR045864">
    <property type="entry name" value="aa-tRNA-synth_II/BPL/LPL"/>
</dbReference>
<dbReference type="InterPro" id="IPR004143">
    <property type="entry name" value="BPL_LPL_catalytic"/>
</dbReference>
<dbReference type="InterPro" id="IPR029062">
    <property type="entry name" value="Class_I_gatase-like"/>
</dbReference>
<dbReference type="InterPro" id="IPR019197">
    <property type="entry name" value="Biotin-prot_ligase_N"/>
</dbReference>
<sequence length="674" mass="73536">MSIRPNIVAARLNVLVYSGSGAAEDSVRHCISTLRRLLAGNYAVIPMTTSMLLNEPWMSSCALLVMPGGADLPYCRALNGAGNRRISQFVKKGGAYLGFCAGGYYGSARCEFEVGDPNLEVVGDRELAFFPGTCRGCAFKGFAYKSVAGARAARLSISKGALTAGNVPETFRSYYNGGGVFVDASDFSKKGVEVLASYEDELDVDGGHDKAAAVYRRIEDGAAILMAVHPEYAPASIDKSQGGPEYASLIDELIEDDGKRVDFLKACMAKLGLRINQNQTAIPSLSELHLSGHDSDDLLKTVEALQNIAQETDAGRIVKDEADTLCMVGASTFRMDALKHALPEAQSTGGDTFDTVKTLVVHEDWPTPKETPYFNHENYYSSLENYQRASREGLKKFGSQLIYAEVLPSTQTLLEKNPRVMSCLPSGFTATTTVQIAGKGRGSNAWVSPPGQLAFSTLIRHPAELMTRAPVVFIQYLAAMAVIQGIRGYDKGYETLPVKMKWPNDVYALDPTKTGEAYTKICGVLVNASYSGGDYIATSGIGINVLNTAPTISLSALVDHIEKTKNIKLAPLSLEKLLASILTRFESLHNRFLRTGFDETFEKMYYDLWLHTDQIVTLETEGGVRAKIRGITRDYGLLKAEELGWEDRATGKMFTLQSDSNSFDFLKGLVRRKM</sequence>
<dbReference type="Gene3D" id="3.30.930.10">
    <property type="entry name" value="Bira Bifunctional Protein, Domain 2"/>
    <property type="match status" value="1"/>
</dbReference>
<dbReference type="PROSITE" id="PS51733">
    <property type="entry name" value="BPL_LPL_CATALYTIC"/>
    <property type="match status" value="1"/>
</dbReference>
<feature type="domain" description="BPL/LPL catalytic" evidence="3">
    <location>
        <begin position="396"/>
        <end position="593"/>
    </location>
</feature>
<evidence type="ECO:0000256" key="1">
    <source>
        <dbReference type="ARBA" id="ARBA00009934"/>
    </source>
</evidence>
<proteinExistence type="inferred from homology"/>
<dbReference type="Proteomes" id="UP000242877">
    <property type="component" value="Unassembled WGS sequence"/>
</dbReference>
<dbReference type="Pfam" id="PF03099">
    <property type="entry name" value="BPL_LplA_LipB"/>
    <property type="match status" value="1"/>
</dbReference>